<keyword evidence="3" id="KW-0675">Receptor</keyword>
<dbReference type="GO" id="GO:0004888">
    <property type="term" value="F:transmembrane signaling receptor activity"/>
    <property type="evidence" value="ECO:0007669"/>
    <property type="project" value="InterPro"/>
</dbReference>
<keyword evidence="1" id="KW-0472">Membrane</keyword>
<dbReference type="Pfam" id="PF02932">
    <property type="entry name" value="Neur_chan_memb"/>
    <property type="match status" value="1"/>
</dbReference>
<dbReference type="GO" id="GO:0099095">
    <property type="term" value="F:ligand-gated monoatomic anion channel activity"/>
    <property type="evidence" value="ECO:0007669"/>
    <property type="project" value="UniProtKB-ARBA"/>
</dbReference>
<dbReference type="GO" id="GO:0005254">
    <property type="term" value="F:chloride channel activity"/>
    <property type="evidence" value="ECO:0007669"/>
    <property type="project" value="UniProtKB-ARBA"/>
</dbReference>
<dbReference type="InterPro" id="IPR006029">
    <property type="entry name" value="Neurotrans-gated_channel_TM"/>
</dbReference>
<comment type="caution">
    <text evidence="3">The sequence shown here is derived from an EMBL/GenBank/DDBJ whole genome shotgun (WGS) entry which is preliminary data.</text>
</comment>
<dbReference type="CDD" id="cd19049">
    <property type="entry name" value="LGIC_TM_anion"/>
    <property type="match status" value="1"/>
</dbReference>
<dbReference type="SUPFAM" id="SSF90112">
    <property type="entry name" value="Neurotransmitter-gated ion-channel transmembrane pore"/>
    <property type="match status" value="1"/>
</dbReference>
<evidence type="ECO:0000256" key="1">
    <source>
        <dbReference type="SAM" id="Phobius"/>
    </source>
</evidence>
<accession>A0A443SN76</accession>
<dbReference type="OrthoDB" id="6511516at2759"/>
<dbReference type="Gene3D" id="1.20.58.390">
    <property type="entry name" value="Neurotransmitter-gated ion-channel transmembrane domain"/>
    <property type="match status" value="1"/>
</dbReference>
<proteinExistence type="predicted"/>
<dbReference type="PANTHER" id="PTHR18945">
    <property type="entry name" value="NEUROTRANSMITTER GATED ION CHANNEL"/>
    <property type="match status" value="1"/>
</dbReference>
<dbReference type="STRING" id="299467.A0A443SN76"/>
<keyword evidence="4" id="KW-1185">Reference proteome</keyword>
<organism evidence="3 4">
    <name type="scientific">Leptotrombidium deliense</name>
    <dbReference type="NCBI Taxonomy" id="299467"/>
    <lineage>
        <taxon>Eukaryota</taxon>
        <taxon>Metazoa</taxon>
        <taxon>Ecdysozoa</taxon>
        <taxon>Arthropoda</taxon>
        <taxon>Chelicerata</taxon>
        <taxon>Arachnida</taxon>
        <taxon>Acari</taxon>
        <taxon>Acariformes</taxon>
        <taxon>Trombidiformes</taxon>
        <taxon>Prostigmata</taxon>
        <taxon>Anystina</taxon>
        <taxon>Parasitengona</taxon>
        <taxon>Trombiculoidea</taxon>
        <taxon>Trombiculidae</taxon>
        <taxon>Leptotrombidium</taxon>
    </lineage>
</organism>
<dbReference type="InterPro" id="IPR036719">
    <property type="entry name" value="Neuro-gated_channel_TM_sf"/>
</dbReference>
<evidence type="ECO:0000313" key="3">
    <source>
        <dbReference type="EMBL" id="RWS28974.1"/>
    </source>
</evidence>
<dbReference type="InterPro" id="IPR006201">
    <property type="entry name" value="Neur_channel"/>
</dbReference>
<feature type="transmembrane region" description="Helical" evidence="1">
    <location>
        <begin position="277"/>
        <end position="297"/>
    </location>
</feature>
<dbReference type="PRINTS" id="PR00253">
    <property type="entry name" value="GABAARECEPTR"/>
</dbReference>
<feature type="transmembrane region" description="Helical" evidence="1">
    <location>
        <begin position="149"/>
        <end position="168"/>
    </location>
</feature>
<protein>
    <submittedName>
        <fullName evidence="3">Glycine receptor subunit alpha-2-like protein</fullName>
    </submittedName>
</protein>
<dbReference type="InterPro" id="IPR038050">
    <property type="entry name" value="Neuro_actylchol_rec"/>
</dbReference>
<dbReference type="AlphaFoldDB" id="A0A443SN76"/>
<dbReference type="EMBL" id="NCKV01001124">
    <property type="protein sequence ID" value="RWS28974.1"/>
    <property type="molecule type" value="Genomic_DNA"/>
</dbReference>
<sequence length="303" mass="36026">MAIPSKLSRLRQIYINFSDTGCNSYNDNLIQYEWPSKQSERIIMNKAIKMLAYKFSLNTTSDSMELFNDTFSTLIINLKLKRQVEDALISVYTSSTLIVFITWFSFWMHLDAIPGRVFLCVTSLLILVMQFASVRSELPPVSYVNGADVWMSMCMLHVFVSLLEFTFIKYISMRNEIEVLALRQTFEMEFPRSRKSSDCDSIIDNIEHFNECTMKRRHRFRTIPLKITEINEREHTERRNFSKTLLEIKNEKERNEKIEQIQDMNANNSRMVSKIDYYSRIMYPICFILFNIIYWSLLLNRLF</sequence>
<dbReference type="InterPro" id="IPR006028">
    <property type="entry name" value="GABAA/Glycine_rcpt"/>
</dbReference>
<evidence type="ECO:0000259" key="2">
    <source>
        <dbReference type="Pfam" id="PF02932"/>
    </source>
</evidence>
<reference evidence="3 4" key="1">
    <citation type="journal article" date="2018" name="Gigascience">
        <title>Genomes of trombidid mites reveal novel predicted allergens and laterally-transferred genes associated with secondary metabolism.</title>
        <authorList>
            <person name="Dong X."/>
            <person name="Chaisiri K."/>
            <person name="Xia D."/>
            <person name="Armstrong S.D."/>
            <person name="Fang Y."/>
            <person name="Donnelly M.J."/>
            <person name="Kadowaki T."/>
            <person name="McGarry J.W."/>
            <person name="Darby A.C."/>
            <person name="Makepeace B.L."/>
        </authorList>
    </citation>
    <scope>NUCLEOTIDE SEQUENCE [LARGE SCALE GENOMIC DNA]</scope>
    <source>
        <strain evidence="3">UoL-UT</strain>
    </source>
</reference>
<keyword evidence="1" id="KW-1133">Transmembrane helix</keyword>
<gene>
    <name evidence="3" type="ORF">B4U80_07931</name>
</gene>
<feature type="transmembrane region" description="Helical" evidence="1">
    <location>
        <begin position="117"/>
        <end position="134"/>
    </location>
</feature>
<keyword evidence="1" id="KW-0812">Transmembrane</keyword>
<feature type="transmembrane region" description="Helical" evidence="1">
    <location>
        <begin position="87"/>
        <end position="110"/>
    </location>
</feature>
<evidence type="ECO:0000313" key="4">
    <source>
        <dbReference type="Proteomes" id="UP000288716"/>
    </source>
</evidence>
<dbReference type="GO" id="GO:0016020">
    <property type="term" value="C:membrane"/>
    <property type="evidence" value="ECO:0007669"/>
    <property type="project" value="InterPro"/>
</dbReference>
<dbReference type="VEuPathDB" id="VectorBase:LDEU003069"/>
<dbReference type="Proteomes" id="UP000288716">
    <property type="component" value="Unassembled WGS sequence"/>
</dbReference>
<name>A0A443SN76_9ACAR</name>
<feature type="domain" description="Neurotransmitter-gated ion-channel transmembrane" evidence="2">
    <location>
        <begin position="92"/>
        <end position="295"/>
    </location>
</feature>
<dbReference type="GO" id="GO:0005230">
    <property type="term" value="F:extracellular ligand-gated monoatomic ion channel activity"/>
    <property type="evidence" value="ECO:0007669"/>
    <property type="project" value="UniProtKB-ARBA"/>
</dbReference>